<comment type="caution">
    <text evidence="1">The sequence shown here is derived from an EMBL/GenBank/DDBJ whole genome shotgun (WGS) entry which is preliminary data.</text>
</comment>
<proteinExistence type="predicted"/>
<gene>
    <name evidence="1" type="ORF">LIER_37313</name>
</gene>
<dbReference type="EMBL" id="BAABME010017850">
    <property type="protein sequence ID" value="GAA0151592.1"/>
    <property type="molecule type" value="Genomic_DNA"/>
</dbReference>
<keyword evidence="2" id="KW-1185">Reference proteome</keyword>
<organism evidence="1 2">
    <name type="scientific">Lithospermum erythrorhizon</name>
    <name type="common">Purple gromwell</name>
    <name type="synonym">Lithospermum officinale var. erythrorhizon</name>
    <dbReference type="NCBI Taxonomy" id="34254"/>
    <lineage>
        <taxon>Eukaryota</taxon>
        <taxon>Viridiplantae</taxon>
        <taxon>Streptophyta</taxon>
        <taxon>Embryophyta</taxon>
        <taxon>Tracheophyta</taxon>
        <taxon>Spermatophyta</taxon>
        <taxon>Magnoliopsida</taxon>
        <taxon>eudicotyledons</taxon>
        <taxon>Gunneridae</taxon>
        <taxon>Pentapetalae</taxon>
        <taxon>asterids</taxon>
        <taxon>lamiids</taxon>
        <taxon>Boraginales</taxon>
        <taxon>Boraginaceae</taxon>
        <taxon>Boraginoideae</taxon>
        <taxon>Lithospermeae</taxon>
        <taxon>Lithospermum</taxon>
    </lineage>
</organism>
<dbReference type="AlphaFoldDB" id="A0AAV3PL03"/>
<protein>
    <submittedName>
        <fullName evidence="1">Uncharacterized protein</fullName>
    </submittedName>
</protein>
<dbReference type="Proteomes" id="UP001454036">
    <property type="component" value="Unassembled WGS sequence"/>
</dbReference>
<evidence type="ECO:0000313" key="1">
    <source>
        <dbReference type="EMBL" id="GAA0151592.1"/>
    </source>
</evidence>
<name>A0AAV3PL03_LITER</name>
<sequence length="92" mass="10690">MVSSCRTVPVYIGNTVLRFPLTREEMWTLQENQMVSSLVIDNWSNLLNLKQTDGPWTRLFLTCESALHTLFKITRTNYADNRSTEFAAKDFI</sequence>
<accession>A0AAV3PL03</accession>
<evidence type="ECO:0000313" key="2">
    <source>
        <dbReference type="Proteomes" id="UP001454036"/>
    </source>
</evidence>
<reference evidence="1 2" key="1">
    <citation type="submission" date="2024-01" db="EMBL/GenBank/DDBJ databases">
        <title>The complete chloroplast genome sequence of Lithospermum erythrorhizon: insights into the phylogenetic relationship among Boraginaceae species and the maternal lineages of purple gromwells.</title>
        <authorList>
            <person name="Okada T."/>
            <person name="Watanabe K."/>
        </authorList>
    </citation>
    <scope>NUCLEOTIDE SEQUENCE [LARGE SCALE GENOMIC DNA]</scope>
</reference>